<evidence type="ECO:0000313" key="2">
    <source>
        <dbReference type="Proteomes" id="UP001557470"/>
    </source>
</evidence>
<gene>
    <name evidence="1" type="ORF">UPYG_G00026070</name>
</gene>
<dbReference type="EMBL" id="JAGEUA010000001">
    <property type="protein sequence ID" value="KAL1022379.1"/>
    <property type="molecule type" value="Genomic_DNA"/>
</dbReference>
<dbReference type="AlphaFoldDB" id="A0ABD0XNY6"/>
<name>A0ABD0XNY6_UMBPY</name>
<organism evidence="1 2">
    <name type="scientific">Umbra pygmaea</name>
    <name type="common">Eastern mudminnow</name>
    <dbReference type="NCBI Taxonomy" id="75934"/>
    <lineage>
        <taxon>Eukaryota</taxon>
        <taxon>Metazoa</taxon>
        <taxon>Chordata</taxon>
        <taxon>Craniata</taxon>
        <taxon>Vertebrata</taxon>
        <taxon>Euteleostomi</taxon>
        <taxon>Actinopterygii</taxon>
        <taxon>Neopterygii</taxon>
        <taxon>Teleostei</taxon>
        <taxon>Protacanthopterygii</taxon>
        <taxon>Esociformes</taxon>
        <taxon>Umbridae</taxon>
        <taxon>Umbra</taxon>
    </lineage>
</organism>
<sequence>MALQESSDRIGPCLNTGQGTCYLCCCKRIPMSSHQHCSTQEKHTNIFTQACRHTVTLRKYFQHKTTPTFIHIHKPTFNLVFHHKNNHLFRDSMFSLYSNLALKPNQ</sequence>
<dbReference type="Proteomes" id="UP001557470">
    <property type="component" value="Unassembled WGS sequence"/>
</dbReference>
<proteinExistence type="predicted"/>
<keyword evidence="2" id="KW-1185">Reference proteome</keyword>
<reference evidence="1 2" key="1">
    <citation type="submission" date="2024-06" db="EMBL/GenBank/DDBJ databases">
        <authorList>
            <person name="Pan Q."/>
            <person name="Wen M."/>
            <person name="Jouanno E."/>
            <person name="Zahm M."/>
            <person name="Klopp C."/>
            <person name="Cabau C."/>
            <person name="Louis A."/>
            <person name="Berthelot C."/>
            <person name="Parey E."/>
            <person name="Roest Crollius H."/>
            <person name="Montfort J."/>
            <person name="Robinson-Rechavi M."/>
            <person name="Bouchez O."/>
            <person name="Lampietro C."/>
            <person name="Lopez Roques C."/>
            <person name="Donnadieu C."/>
            <person name="Postlethwait J."/>
            <person name="Bobe J."/>
            <person name="Verreycken H."/>
            <person name="Guiguen Y."/>
        </authorList>
    </citation>
    <scope>NUCLEOTIDE SEQUENCE [LARGE SCALE GENOMIC DNA]</scope>
    <source>
        <strain evidence="1">Up_M1</strain>
        <tissue evidence="1">Testis</tissue>
    </source>
</reference>
<accession>A0ABD0XNY6</accession>
<comment type="caution">
    <text evidence="1">The sequence shown here is derived from an EMBL/GenBank/DDBJ whole genome shotgun (WGS) entry which is preliminary data.</text>
</comment>
<protein>
    <submittedName>
        <fullName evidence="1">Uncharacterized protein</fullName>
    </submittedName>
</protein>
<evidence type="ECO:0000313" key="1">
    <source>
        <dbReference type="EMBL" id="KAL1022379.1"/>
    </source>
</evidence>